<gene>
    <name evidence="1" type="ORF">H7344_10045</name>
</gene>
<dbReference type="Proteomes" id="UP000604001">
    <property type="component" value="Unassembled WGS sequence"/>
</dbReference>
<dbReference type="RefSeq" id="WP_186345854.1">
    <property type="nucleotide sequence ID" value="NZ_BMMR01000001.1"/>
</dbReference>
<keyword evidence="2" id="KW-1185">Reference proteome</keyword>
<accession>A0ABR6U923</accession>
<protein>
    <recommendedName>
        <fullName evidence="3">PE domain-containing protein</fullName>
    </recommendedName>
</protein>
<comment type="caution">
    <text evidence="1">The sequence shown here is derived from an EMBL/GenBank/DDBJ whole genome shotgun (WGS) entry which is preliminary data.</text>
</comment>
<evidence type="ECO:0000313" key="2">
    <source>
        <dbReference type="Proteomes" id="UP000604001"/>
    </source>
</evidence>
<name>A0ABR6U923_9ACTN</name>
<reference evidence="1 2" key="1">
    <citation type="submission" date="2020-08" db="EMBL/GenBank/DDBJ databases">
        <title>novel species in genus Nocardioides.</title>
        <authorList>
            <person name="Zhang G."/>
        </authorList>
    </citation>
    <scope>NUCLEOTIDE SEQUENCE [LARGE SCALE GENOMIC DNA]</scope>
    <source>
        <strain evidence="1 2">SC8A-24</strain>
    </source>
</reference>
<evidence type="ECO:0008006" key="3">
    <source>
        <dbReference type="Google" id="ProtNLM"/>
    </source>
</evidence>
<evidence type="ECO:0000313" key="1">
    <source>
        <dbReference type="EMBL" id="MBC2960633.1"/>
    </source>
</evidence>
<proteinExistence type="predicted"/>
<dbReference type="EMBL" id="JACMYC010000004">
    <property type="protein sequence ID" value="MBC2960633.1"/>
    <property type="molecule type" value="Genomic_DNA"/>
</dbReference>
<sequence length="136" mass="14376">MSILGLDRLIDMAVDAIQVNQVIEFLEESVEDIKARPVESISPGSFGNLPAATELGHHTTLARDTVIEAIQDVITGLKTYAENVDSYRKDVFATDEEVSTVNVAPLQVATDCITGTIADQNSSSAPQCVAPGGSEG</sequence>
<organism evidence="1 2">
    <name type="scientific">Nocardioides deserti</name>
    <dbReference type="NCBI Taxonomy" id="1588644"/>
    <lineage>
        <taxon>Bacteria</taxon>
        <taxon>Bacillati</taxon>
        <taxon>Actinomycetota</taxon>
        <taxon>Actinomycetes</taxon>
        <taxon>Propionibacteriales</taxon>
        <taxon>Nocardioidaceae</taxon>
        <taxon>Nocardioides</taxon>
    </lineage>
</organism>